<protein>
    <recommendedName>
        <fullName evidence="4">DUF2188 domain-containing protein</fullName>
    </recommendedName>
</protein>
<dbReference type="EMBL" id="CM001441">
    <property type="protein sequence ID" value="EHQ92150.1"/>
    <property type="molecule type" value="Genomic_DNA"/>
</dbReference>
<organism evidence="2 3">
    <name type="scientific">Desulfosporosinus youngiae DSM 17734</name>
    <dbReference type="NCBI Taxonomy" id="768710"/>
    <lineage>
        <taxon>Bacteria</taxon>
        <taxon>Bacillati</taxon>
        <taxon>Bacillota</taxon>
        <taxon>Clostridia</taxon>
        <taxon>Eubacteriales</taxon>
        <taxon>Desulfitobacteriaceae</taxon>
        <taxon>Desulfosporosinus</taxon>
    </lineage>
</organism>
<dbReference type="HOGENOM" id="CLU_3396215_0_0_9"/>
<keyword evidence="3" id="KW-1185">Reference proteome</keyword>
<evidence type="ECO:0000256" key="1">
    <source>
        <dbReference type="SAM" id="MobiDB-lite"/>
    </source>
</evidence>
<feature type="region of interest" description="Disordered" evidence="1">
    <location>
        <begin position="1"/>
        <end position="32"/>
    </location>
</feature>
<dbReference type="Pfam" id="PF09954">
    <property type="entry name" value="DUF2188"/>
    <property type="match status" value="1"/>
</dbReference>
<feature type="region of interest" description="Disordered" evidence="1">
    <location>
        <begin position="52"/>
        <end position="77"/>
    </location>
</feature>
<name>H5XZV4_9FIRM</name>
<dbReference type="InterPro" id="IPR018691">
    <property type="entry name" value="DUF2188"/>
</dbReference>
<accession>H5XZV4</accession>
<gene>
    <name evidence="2" type="ORF">DesyoDRAFT_5219</name>
</gene>
<evidence type="ECO:0000313" key="2">
    <source>
        <dbReference type="EMBL" id="EHQ92150.1"/>
    </source>
</evidence>
<feature type="compositionally biased region" description="Basic and acidic residues" evidence="1">
    <location>
        <begin position="20"/>
        <end position="32"/>
    </location>
</feature>
<dbReference type="AlphaFoldDB" id="H5XZV4"/>
<feature type="compositionally biased region" description="Basic and acidic residues" evidence="1">
    <location>
        <begin position="60"/>
        <end position="77"/>
    </location>
</feature>
<sequence>MGKNQWVSPRGNGKWGVHGEGNERDTKQFENQKDAIDYGKAIAKNQGSELIIQGGNGRIQSKDSYGKDPNPPKDTEH</sequence>
<evidence type="ECO:0000313" key="3">
    <source>
        <dbReference type="Proteomes" id="UP000005104"/>
    </source>
</evidence>
<reference evidence="2 3" key="1">
    <citation type="submission" date="2011-11" db="EMBL/GenBank/DDBJ databases">
        <title>The Noncontiguous Finished genome of Desulfosporosinus youngiae DSM 17734.</title>
        <authorList>
            <consortium name="US DOE Joint Genome Institute (JGI-PGF)"/>
            <person name="Lucas S."/>
            <person name="Han J."/>
            <person name="Lapidus A."/>
            <person name="Cheng J.-F."/>
            <person name="Goodwin L."/>
            <person name="Pitluck S."/>
            <person name="Peters L."/>
            <person name="Ovchinnikova G."/>
            <person name="Lu M."/>
            <person name="Land M.L."/>
            <person name="Hauser L."/>
            <person name="Pester M."/>
            <person name="Spring S."/>
            <person name="Ollivier B."/>
            <person name="Rattei T."/>
            <person name="Klenk H.-P."/>
            <person name="Wagner M."/>
            <person name="Loy A."/>
            <person name="Woyke T.J."/>
        </authorList>
    </citation>
    <scope>NUCLEOTIDE SEQUENCE [LARGE SCALE GENOMIC DNA]</scope>
    <source>
        <strain evidence="2 3">DSM 17734</strain>
    </source>
</reference>
<dbReference type="STRING" id="768710.DesyoDRAFT_5219"/>
<dbReference type="Proteomes" id="UP000005104">
    <property type="component" value="Chromosome"/>
</dbReference>
<evidence type="ECO:0008006" key="4">
    <source>
        <dbReference type="Google" id="ProtNLM"/>
    </source>
</evidence>
<dbReference type="eggNOG" id="ENOG5032YF6">
    <property type="taxonomic scope" value="Bacteria"/>
</dbReference>
<proteinExistence type="predicted"/>